<dbReference type="InterPro" id="IPR006142">
    <property type="entry name" value="INTEIN"/>
</dbReference>
<evidence type="ECO:0008006" key="3">
    <source>
        <dbReference type="Google" id="ProtNLM"/>
    </source>
</evidence>
<dbReference type="RefSeq" id="WP_307199753.1">
    <property type="nucleotide sequence ID" value="NZ_JAUTAN010000001.1"/>
</dbReference>
<organism evidence="1 2">
    <name type="scientific">Nocardioides zeae</name>
    <dbReference type="NCBI Taxonomy" id="1457234"/>
    <lineage>
        <taxon>Bacteria</taxon>
        <taxon>Bacillati</taxon>
        <taxon>Actinomycetota</taxon>
        <taxon>Actinomycetes</taxon>
        <taxon>Propionibacteriales</taxon>
        <taxon>Nocardioidaceae</taxon>
        <taxon>Nocardioides</taxon>
    </lineage>
</organism>
<evidence type="ECO:0000313" key="1">
    <source>
        <dbReference type="EMBL" id="MDQ1104398.1"/>
    </source>
</evidence>
<protein>
    <recommendedName>
        <fullName evidence="3">Transcriptional regulator</fullName>
    </recommendedName>
</protein>
<dbReference type="Gene3D" id="3.10.28.10">
    <property type="entry name" value="Homing endonucleases"/>
    <property type="match status" value="1"/>
</dbReference>
<dbReference type="AlphaFoldDB" id="A0AAJ1U3I2"/>
<dbReference type="Pfam" id="PF13384">
    <property type="entry name" value="HTH_23"/>
    <property type="match status" value="1"/>
</dbReference>
<dbReference type="GO" id="GO:0016539">
    <property type="term" value="P:intein-mediated protein splicing"/>
    <property type="evidence" value="ECO:0007669"/>
    <property type="project" value="InterPro"/>
</dbReference>
<reference evidence="1" key="1">
    <citation type="submission" date="2023-07" db="EMBL/GenBank/DDBJ databases">
        <title>Functional and genomic diversity of the sorghum phyllosphere microbiome.</title>
        <authorList>
            <person name="Shade A."/>
        </authorList>
    </citation>
    <scope>NUCLEOTIDE SEQUENCE</scope>
    <source>
        <strain evidence="1">SORGH_AS_1067</strain>
    </source>
</reference>
<dbReference type="PRINTS" id="PR00379">
    <property type="entry name" value="INTEIN"/>
</dbReference>
<dbReference type="Proteomes" id="UP001239215">
    <property type="component" value="Unassembled WGS sequence"/>
</dbReference>
<evidence type="ECO:0000313" key="2">
    <source>
        <dbReference type="Proteomes" id="UP001239215"/>
    </source>
</evidence>
<accession>A0AAJ1U3I2</accession>
<dbReference type="InterPro" id="IPR027434">
    <property type="entry name" value="Homing_endonucl"/>
</dbReference>
<proteinExistence type="predicted"/>
<sequence length="247" mass="27756">MYDDARRRDALQLLSTGMTLSEVSRRTGVARSTIRTWRDHAPAPAPCPRCGSGDLPQPEYAALLGFYLGDGCLSVLERTTALRISCDASLPGIVADVTRTVRAVHPSRPCFHVRAPGTTVVQSSWKHWPCLFPQHGPGRKHDRRIVLEPWQRSLVEEHPGAFLRGLFHSDGSRVRNWASRRVAATGEVRRHDYARWQFTNRSEDILGLCGWALDLVEVPWRRSSVTTMSVSRRAAVARLDTLIGEKR</sequence>
<gene>
    <name evidence="1" type="ORF">QE405_001682</name>
</gene>
<comment type="caution">
    <text evidence="1">The sequence shown here is derived from an EMBL/GenBank/DDBJ whole genome shotgun (WGS) entry which is preliminary data.</text>
</comment>
<name>A0AAJ1U3I2_9ACTN</name>
<dbReference type="EMBL" id="JAUTAN010000001">
    <property type="protein sequence ID" value="MDQ1104398.1"/>
    <property type="molecule type" value="Genomic_DNA"/>
</dbReference>